<proteinExistence type="predicted"/>
<dbReference type="KEGG" id="mpe:MYPE7630"/>
<evidence type="ECO:0000313" key="2">
    <source>
        <dbReference type="EMBL" id="BAC44557.1"/>
    </source>
</evidence>
<organism evidence="2 3">
    <name type="scientific">Malacoplasma penetrans (strain HF-2)</name>
    <name type="common">Mycoplasma penetrans</name>
    <dbReference type="NCBI Taxonomy" id="272633"/>
    <lineage>
        <taxon>Bacteria</taxon>
        <taxon>Bacillati</taxon>
        <taxon>Mycoplasmatota</taxon>
        <taxon>Mycoplasmoidales</taxon>
        <taxon>Mycoplasmoidaceae</taxon>
        <taxon>Malacoplasma</taxon>
    </lineage>
</organism>
<dbReference type="EMBL" id="BA000026">
    <property type="protein sequence ID" value="BAC44557.1"/>
    <property type="molecule type" value="Genomic_DNA"/>
</dbReference>
<protein>
    <submittedName>
        <fullName evidence="2">Uncharacterized protein</fullName>
    </submittedName>
</protein>
<evidence type="ECO:0000256" key="1">
    <source>
        <dbReference type="SAM" id="Phobius"/>
    </source>
</evidence>
<gene>
    <name evidence="2" type="ordered locus">MYPE7630</name>
</gene>
<dbReference type="InParanoid" id="Q8EV04"/>
<dbReference type="Proteomes" id="UP000002522">
    <property type="component" value="Chromosome"/>
</dbReference>
<dbReference type="HOGENOM" id="CLU_1401145_0_0_14"/>
<sequence length="194" mass="22664">MRFIMNKISKRISLLIINSVLSIKAGMVFLVFSNEIKNSSIINIPSINRIKTPSEIISFEYCNHNTNLYMTTQPIIFLGNKITTFDWCAIKSWDKYLSDIICMEDKYTSETLDYKKQIIIISILGFLIWKNKIKTLLDMCTLIGKIKDQININFDINVVMKFTILYQYYLMFTLGKLKLQDSISLLKHSTIYLI</sequence>
<keyword evidence="3" id="KW-1185">Reference proteome</keyword>
<keyword evidence="1" id="KW-0812">Transmembrane</keyword>
<accession>Q8EV04</accession>
<keyword evidence="1" id="KW-1133">Transmembrane helix</keyword>
<dbReference type="STRING" id="272633.gene:10731886"/>
<dbReference type="AlphaFoldDB" id="Q8EV04"/>
<reference evidence="2 3" key="1">
    <citation type="journal article" date="2002" name="Nucleic Acids Res.">
        <title>The complete genomic sequence of Mycoplasma penetrans, an intracellular bacterial pathogen in humans.</title>
        <authorList>
            <person name="Sasaki Y."/>
            <person name="Ishikawa J."/>
            <person name="Yamashita A."/>
            <person name="Oshima K."/>
            <person name="Kenri T."/>
            <person name="Furuya K."/>
            <person name="Yoshino C."/>
            <person name="Horino A."/>
            <person name="Shiba T."/>
            <person name="Sasaki T."/>
            <person name="Hattori M."/>
        </authorList>
    </citation>
    <scope>NUCLEOTIDE SEQUENCE [LARGE SCALE GENOMIC DNA]</scope>
    <source>
        <strain evidence="2 3">HF-2</strain>
    </source>
</reference>
<feature type="transmembrane region" description="Helical" evidence="1">
    <location>
        <begin position="12"/>
        <end position="32"/>
    </location>
</feature>
<evidence type="ECO:0000313" key="3">
    <source>
        <dbReference type="Proteomes" id="UP000002522"/>
    </source>
</evidence>
<name>Q8EV04_MALP2</name>
<keyword evidence="1" id="KW-0472">Membrane</keyword>